<dbReference type="GO" id="GO:0003676">
    <property type="term" value="F:nucleic acid binding"/>
    <property type="evidence" value="ECO:0007669"/>
    <property type="project" value="InterPro"/>
</dbReference>
<dbReference type="GO" id="GO:0006419">
    <property type="term" value="P:alanyl-tRNA aminoacylation"/>
    <property type="evidence" value="ECO:0007669"/>
    <property type="project" value="InterPro"/>
</dbReference>
<dbReference type="InterPro" id="IPR018164">
    <property type="entry name" value="Ala-tRNA-synth_IIc_N"/>
</dbReference>
<reference evidence="8" key="1">
    <citation type="journal article" date="2009" name="BMC Genomics">
        <title>The complete genome sequence of Staphylothermus marinus reveals differences in sulfur metabolism among heterotrophic Crenarchaeota.</title>
        <authorList>
            <person name="Anderson I.J."/>
            <person name="Dharmarajan L."/>
            <person name="Rodriguez J."/>
            <person name="Hooper S."/>
            <person name="Porat I."/>
            <person name="Ulrich L.E."/>
            <person name="Elkins J.G."/>
            <person name="Mavromatis K."/>
            <person name="Sun H."/>
            <person name="Land M."/>
            <person name="Lapidus A."/>
            <person name="Lucas S."/>
            <person name="Barry K."/>
            <person name="Huber H."/>
            <person name="Zhulin I.B."/>
            <person name="Whitman W.B."/>
            <person name="Mukhopadhyay B."/>
            <person name="Woese C."/>
            <person name="Bristow J."/>
            <person name="Kyrpides N."/>
        </authorList>
    </citation>
    <scope>NUCLEOTIDE SEQUENCE [LARGE SCALE GENOMIC DNA]</scope>
    <source>
        <strain evidence="8">ATCC 43588 / DSM 3639 / JCM 9404 / F1</strain>
    </source>
</reference>
<dbReference type="KEGG" id="smr:Smar_1138"/>
<dbReference type="PANTHER" id="PTHR43462:SF1">
    <property type="entry name" value="ALANYL-TRNA EDITING PROTEIN AARSD1"/>
    <property type="match status" value="1"/>
</dbReference>
<dbReference type="RefSeq" id="WP_011839424.1">
    <property type="nucleotide sequence ID" value="NC_009033.1"/>
</dbReference>
<dbReference type="Gene3D" id="2.40.30.130">
    <property type="match status" value="1"/>
</dbReference>
<dbReference type="GeneID" id="4907690"/>
<dbReference type="InterPro" id="IPR051335">
    <property type="entry name" value="Alanyl-tRNA_Editing_Enzymes"/>
</dbReference>
<organism evidence="7 8">
    <name type="scientific">Staphylothermus marinus (strain ATCC 43588 / DSM 3639 / JCM 9404 / F1)</name>
    <dbReference type="NCBI Taxonomy" id="399550"/>
    <lineage>
        <taxon>Archaea</taxon>
        <taxon>Thermoproteota</taxon>
        <taxon>Thermoprotei</taxon>
        <taxon>Desulfurococcales</taxon>
        <taxon>Desulfurococcaceae</taxon>
        <taxon>Staphylothermus</taxon>
    </lineage>
</organism>
<dbReference type="InterPro" id="IPR053424">
    <property type="entry name" value="Alanyl-tRNA_Edit-Domain"/>
</dbReference>
<keyword evidence="5" id="KW-0862">Zinc</keyword>
<keyword evidence="7" id="KW-0378">Hydrolase</keyword>
<dbReference type="OrthoDB" id="11392at2157"/>
<evidence type="ECO:0000313" key="7">
    <source>
        <dbReference type="EMBL" id="ABN70233.1"/>
    </source>
</evidence>
<comment type="cofactor">
    <cofactor evidence="1">
        <name>Zn(2+)</name>
        <dbReference type="ChEBI" id="CHEBI:29105"/>
    </cofactor>
</comment>
<dbReference type="InterPro" id="IPR018163">
    <property type="entry name" value="Thr/Ala-tRNA-synth_IIc_edit"/>
</dbReference>
<dbReference type="EMBL" id="CP000575">
    <property type="protein sequence ID" value="ABN70233.1"/>
    <property type="molecule type" value="Genomic_DNA"/>
</dbReference>
<accession>A3DNM3</accession>
<dbReference type="GO" id="GO:0046872">
    <property type="term" value="F:metal ion binding"/>
    <property type="evidence" value="ECO:0007669"/>
    <property type="project" value="UniProtKB-KW"/>
</dbReference>
<keyword evidence="8" id="KW-1185">Reference proteome</keyword>
<dbReference type="GO" id="GO:0002161">
    <property type="term" value="F:aminoacyl-tRNA deacylase activity"/>
    <property type="evidence" value="ECO:0007669"/>
    <property type="project" value="UniProtKB-ARBA"/>
</dbReference>
<evidence type="ECO:0000256" key="3">
    <source>
        <dbReference type="ARBA" id="ARBA00022490"/>
    </source>
</evidence>
<dbReference type="STRING" id="399550.Smar_1138"/>
<dbReference type="GO" id="GO:0005524">
    <property type="term" value="F:ATP binding"/>
    <property type="evidence" value="ECO:0007669"/>
    <property type="project" value="InterPro"/>
</dbReference>
<dbReference type="HOGENOM" id="CLU_004485_3_2_2"/>
<proteinExistence type="predicted"/>
<dbReference type="InterPro" id="IPR018165">
    <property type="entry name" value="Ala-tRNA-synth_IIc_core"/>
</dbReference>
<dbReference type="Pfam" id="PF07973">
    <property type="entry name" value="tRNA_SAD"/>
    <property type="match status" value="1"/>
</dbReference>
<dbReference type="SMART" id="SM00863">
    <property type="entry name" value="tRNA_SAD"/>
    <property type="match status" value="1"/>
</dbReference>
<dbReference type="InterPro" id="IPR009000">
    <property type="entry name" value="Transl_B-barrel_sf"/>
</dbReference>
<dbReference type="InterPro" id="IPR012947">
    <property type="entry name" value="tRNA_SAD"/>
</dbReference>
<sequence>MTTKLLYQYDSYLKENTATIREVIGNKIVFDTTIFHPRSGGVDHDTGKLVKDNKEYRVVQVLFDKNIGDVVHIVDGEHDLKAGDVVKQVIDWNRRYKLMRLHTAAHILASVMYRDYGALITGGNISEEYAYDDYSLEEFNKELFLDVVEKANQIIKRNIEVKVYWLPREEALKIPGIVKLAKRMPPNIDMLRIVEIPGVDIQADGGPHVKNTGEIGEIVPLKIVNKGRKRKRLYYTVKP</sequence>
<name>A3DNM3_STAMF</name>
<feature type="domain" description="Alanyl-transfer RNA synthetases family profile" evidence="6">
    <location>
        <begin position="1"/>
        <end position="239"/>
    </location>
</feature>
<dbReference type="eggNOG" id="arCOG01254">
    <property type="taxonomic scope" value="Archaea"/>
</dbReference>
<dbReference type="Gene3D" id="3.30.980.10">
    <property type="entry name" value="Threonyl-trna Synthetase, Chain A, domain 2"/>
    <property type="match status" value="1"/>
</dbReference>
<dbReference type="GO" id="GO:0004813">
    <property type="term" value="F:alanine-tRNA ligase activity"/>
    <property type="evidence" value="ECO:0007669"/>
    <property type="project" value="InterPro"/>
</dbReference>
<dbReference type="NCBIfam" id="NF040865">
    <property type="entry name" value="a_tRNA_ed_AlaXM"/>
    <property type="match status" value="1"/>
</dbReference>
<dbReference type="SUPFAM" id="SSF50447">
    <property type="entry name" value="Translation proteins"/>
    <property type="match status" value="1"/>
</dbReference>
<dbReference type="Pfam" id="PF01411">
    <property type="entry name" value="tRNA-synt_2c"/>
    <property type="match status" value="1"/>
</dbReference>
<evidence type="ECO:0000256" key="5">
    <source>
        <dbReference type="ARBA" id="ARBA00022833"/>
    </source>
</evidence>
<evidence type="ECO:0000256" key="2">
    <source>
        <dbReference type="ARBA" id="ARBA00004496"/>
    </source>
</evidence>
<keyword evidence="3" id="KW-0963">Cytoplasm</keyword>
<comment type="subcellular location">
    <subcellularLocation>
        <location evidence="2">Cytoplasm</location>
    </subcellularLocation>
</comment>
<dbReference type="EC" id="3.1.1.-" evidence="7"/>
<dbReference type="AlphaFoldDB" id="A3DNM3"/>
<gene>
    <name evidence="7" type="ordered locus">Smar_1138</name>
</gene>
<dbReference type="Proteomes" id="UP000000254">
    <property type="component" value="Chromosome"/>
</dbReference>
<evidence type="ECO:0000256" key="1">
    <source>
        <dbReference type="ARBA" id="ARBA00001947"/>
    </source>
</evidence>
<keyword evidence="4" id="KW-0479">Metal-binding</keyword>
<reference evidence="7 8" key="2">
    <citation type="journal article" date="2009" name="Stand. Genomic Sci.">
        <title>Complete genome sequence of Staphylothermus marinus Stetter and Fiala 1986 type strain F1.</title>
        <authorList>
            <person name="Anderson I.J."/>
            <person name="Sun H."/>
            <person name="Lapidus A."/>
            <person name="Copeland A."/>
            <person name="Glavina Del Rio T."/>
            <person name="Tice H."/>
            <person name="Dalin E."/>
            <person name="Lucas S."/>
            <person name="Barry K."/>
            <person name="Land M."/>
            <person name="Richardson P."/>
            <person name="Huber H."/>
            <person name="Kyrpides N.C."/>
        </authorList>
    </citation>
    <scope>NUCLEOTIDE SEQUENCE [LARGE SCALE GENOMIC DNA]</scope>
    <source>
        <strain evidence="8">ATCC 43588 / DSM 3639 / JCM 9404 / F1</strain>
    </source>
</reference>
<evidence type="ECO:0000313" key="8">
    <source>
        <dbReference type="Proteomes" id="UP000000254"/>
    </source>
</evidence>
<dbReference type="SUPFAM" id="SSF55186">
    <property type="entry name" value="ThrRS/AlaRS common domain"/>
    <property type="match status" value="1"/>
</dbReference>
<dbReference type="PANTHER" id="PTHR43462">
    <property type="entry name" value="ALANYL-TRNA EDITING PROTEIN"/>
    <property type="match status" value="1"/>
</dbReference>
<evidence type="ECO:0000259" key="6">
    <source>
        <dbReference type="PROSITE" id="PS50860"/>
    </source>
</evidence>
<dbReference type="GO" id="GO:0005737">
    <property type="term" value="C:cytoplasm"/>
    <property type="evidence" value="ECO:0007669"/>
    <property type="project" value="UniProtKB-SubCell"/>
</dbReference>
<protein>
    <submittedName>
        <fullName evidence="7">Ala-tRNA(Pro) hydrolase</fullName>
        <ecNumber evidence="7">3.1.1.-</ecNumber>
    </submittedName>
</protein>
<dbReference type="PROSITE" id="PS50860">
    <property type="entry name" value="AA_TRNA_LIGASE_II_ALA"/>
    <property type="match status" value="1"/>
</dbReference>
<evidence type="ECO:0000256" key="4">
    <source>
        <dbReference type="ARBA" id="ARBA00022723"/>
    </source>
</evidence>